<gene>
    <name evidence="2" type="ORF">BHU72_08195</name>
</gene>
<dbReference type="STRING" id="1390249.BHU72_08195"/>
<sequence length="202" mass="23553">MIEFLITGRKEVGKTLFMLQFSEYIAKENGYDCLYQSSKGVQLRKISDIGNAIKIYNEDIGKNNLPKSITMSTHSKDKLLKFTDTYGLIDGIQYNSIDRQNIKTSLQAIMECDNLIHIIDHNNLDKKSLDPIDLELYNIGKQKRFYMMLINKTDLEKTMLKFQDYKKKTKLPIHPISSIYKEGFFHVFQQIKTVMQQPLLGR</sequence>
<protein>
    <recommendedName>
        <fullName evidence="1">G domain-containing protein</fullName>
    </recommendedName>
</protein>
<evidence type="ECO:0000259" key="1">
    <source>
        <dbReference type="Pfam" id="PF01926"/>
    </source>
</evidence>
<feature type="domain" description="G" evidence="1">
    <location>
        <begin position="73"/>
        <end position="152"/>
    </location>
</feature>
<keyword evidence="3" id="KW-1185">Reference proteome</keyword>
<dbReference type="InterPro" id="IPR027417">
    <property type="entry name" value="P-loop_NTPase"/>
</dbReference>
<comment type="caution">
    <text evidence="2">The sequence shown here is derived from an EMBL/GenBank/DDBJ whole genome shotgun (WGS) entry which is preliminary data.</text>
</comment>
<dbReference type="EMBL" id="MJAT01000036">
    <property type="protein sequence ID" value="OEH84804.1"/>
    <property type="molecule type" value="Genomic_DNA"/>
</dbReference>
<dbReference type="InterPro" id="IPR006073">
    <property type="entry name" value="GTP-bd"/>
</dbReference>
<evidence type="ECO:0000313" key="2">
    <source>
        <dbReference type="EMBL" id="OEH84804.1"/>
    </source>
</evidence>
<dbReference type="Proteomes" id="UP000095255">
    <property type="component" value="Unassembled WGS sequence"/>
</dbReference>
<dbReference type="SUPFAM" id="SSF52540">
    <property type="entry name" value="P-loop containing nucleoside triphosphate hydrolases"/>
    <property type="match status" value="1"/>
</dbReference>
<name>A0A1E5L3Y9_9FIRM</name>
<accession>A0A1E5L3Y9</accession>
<dbReference type="GO" id="GO:0005525">
    <property type="term" value="F:GTP binding"/>
    <property type="evidence" value="ECO:0007669"/>
    <property type="project" value="InterPro"/>
</dbReference>
<reference evidence="2 3" key="1">
    <citation type="submission" date="2016-09" db="EMBL/GenBank/DDBJ databases">
        <title>Desulfuribacillus arsenicus sp. nov., an obligately anaerobic, dissimilatory arsenic- and antimonate-reducing bacterium isolated from anoxic sediments.</title>
        <authorList>
            <person name="Abin C.A."/>
            <person name="Hollibaugh J.T."/>
        </authorList>
    </citation>
    <scope>NUCLEOTIDE SEQUENCE [LARGE SCALE GENOMIC DNA]</scope>
    <source>
        <strain evidence="2 3">MLFW-2</strain>
    </source>
</reference>
<dbReference type="RefSeq" id="WP_069702903.1">
    <property type="nucleotide sequence ID" value="NZ_MJAT01000036.1"/>
</dbReference>
<dbReference type="OrthoDB" id="2374147at2"/>
<dbReference type="AlphaFoldDB" id="A0A1E5L3Y9"/>
<dbReference type="Pfam" id="PF01926">
    <property type="entry name" value="MMR_HSR1"/>
    <property type="match status" value="1"/>
</dbReference>
<evidence type="ECO:0000313" key="3">
    <source>
        <dbReference type="Proteomes" id="UP000095255"/>
    </source>
</evidence>
<proteinExistence type="predicted"/>
<organism evidence="2 3">
    <name type="scientific">Desulfuribacillus stibiiarsenatis</name>
    <dbReference type="NCBI Taxonomy" id="1390249"/>
    <lineage>
        <taxon>Bacteria</taxon>
        <taxon>Bacillati</taxon>
        <taxon>Bacillota</taxon>
        <taxon>Desulfuribacillia</taxon>
        <taxon>Desulfuribacillales</taxon>
        <taxon>Desulfuribacillaceae</taxon>
        <taxon>Desulfuribacillus</taxon>
    </lineage>
</organism>
<dbReference type="Gene3D" id="3.40.50.300">
    <property type="entry name" value="P-loop containing nucleotide triphosphate hydrolases"/>
    <property type="match status" value="1"/>
</dbReference>